<accession>A0A3N4IYJ0</accession>
<sequence>MWRSIKSLTPPTAVIASTNGYTTRLMVFFGCYIAIARPIIMYHYNHYSSLNWTWNRTSLPSRSVLLPVPYGDPLHGYWWKSARIWPIGETSEDYQETEVNRRYRSWVTYTNRRLPQVRNSGHLIDGK</sequence>
<evidence type="ECO:0000313" key="2">
    <source>
        <dbReference type="EMBL" id="RPA91242.1"/>
    </source>
</evidence>
<keyword evidence="3" id="KW-1185">Reference proteome</keyword>
<organism evidence="2 3">
    <name type="scientific">Choiromyces venosus 120613-1</name>
    <dbReference type="NCBI Taxonomy" id="1336337"/>
    <lineage>
        <taxon>Eukaryota</taxon>
        <taxon>Fungi</taxon>
        <taxon>Dikarya</taxon>
        <taxon>Ascomycota</taxon>
        <taxon>Pezizomycotina</taxon>
        <taxon>Pezizomycetes</taxon>
        <taxon>Pezizales</taxon>
        <taxon>Tuberaceae</taxon>
        <taxon>Choiromyces</taxon>
    </lineage>
</organism>
<reference evidence="2 3" key="1">
    <citation type="journal article" date="2018" name="Nat. Ecol. Evol.">
        <title>Pezizomycetes genomes reveal the molecular basis of ectomycorrhizal truffle lifestyle.</title>
        <authorList>
            <person name="Murat C."/>
            <person name="Payen T."/>
            <person name="Noel B."/>
            <person name="Kuo A."/>
            <person name="Morin E."/>
            <person name="Chen J."/>
            <person name="Kohler A."/>
            <person name="Krizsan K."/>
            <person name="Balestrini R."/>
            <person name="Da Silva C."/>
            <person name="Montanini B."/>
            <person name="Hainaut M."/>
            <person name="Levati E."/>
            <person name="Barry K.W."/>
            <person name="Belfiori B."/>
            <person name="Cichocki N."/>
            <person name="Clum A."/>
            <person name="Dockter R.B."/>
            <person name="Fauchery L."/>
            <person name="Guy J."/>
            <person name="Iotti M."/>
            <person name="Le Tacon F."/>
            <person name="Lindquist E.A."/>
            <person name="Lipzen A."/>
            <person name="Malagnac F."/>
            <person name="Mello A."/>
            <person name="Molinier V."/>
            <person name="Miyauchi S."/>
            <person name="Poulain J."/>
            <person name="Riccioni C."/>
            <person name="Rubini A."/>
            <person name="Sitrit Y."/>
            <person name="Splivallo R."/>
            <person name="Traeger S."/>
            <person name="Wang M."/>
            <person name="Zifcakova L."/>
            <person name="Wipf D."/>
            <person name="Zambonelli A."/>
            <person name="Paolocci F."/>
            <person name="Nowrousian M."/>
            <person name="Ottonello S."/>
            <person name="Baldrian P."/>
            <person name="Spatafora J.W."/>
            <person name="Henrissat B."/>
            <person name="Nagy L.G."/>
            <person name="Aury J.M."/>
            <person name="Wincker P."/>
            <person name="Grigoriev I.V."/>
            <person name="Bonfante P."/>
            <person name="Martin F.M."/>
        </authorList>
    </citation>
    <scope>NUCLEOTIDE SEQUENCE [LARGE SCALE GENOMIC DNA]</scope>
    <source>
        <strain evidence="2 3">120613-1</strain>
    </source>
</reference>
<gene>
    <name evidence="2" type="ORF">L873DRAFT_334890</name>
</gene>
<evidence type="ECO:0000313" key="3">
    <source>
        <dbReference type="Proteomes" id="UP000276215"/>
    </source>
</evidence>
<protein>
    <submittedName>
        <fullName evidence="2">Uncharacterized protein</fullName>
    </submittedName>
</protein>
<keyword evidence="1" id="KW-1133">Transmembrane helix</keyword>
<keyword evidence="1" id="KW-0472">Membrane</keyword>
<dbReference type="Proteomes" id="UP000276215">
    <property type="component" value="Unassembled WGS sequence"/>
</dbReference>
<feature type="transmembrane region" description="Helical" evidence="1">
    <location>
        <begin position="20"/>
        <end position="40"/>
    </location>
</feature>
<dbReference type="EMBL" id="ML120501">
    <property type="protein sequence ID" value="RPA91242.1"/>
    <property type="molecule type" value="Genomic_DNA"/>
</dbReference>
<name>A0A3N4IYJ0_9PEZI</name>
<evidence type="ECO:0000256" key="1">
    <source>
        <dbReference type="SAM" id="Phobius"/>
    </source>
</evidence>
<proteinExistence type="predicted"/>
<keyword evidence="1" id="KW-0812">Transmembrane</keyword>
<dbReference type="AlphaFoldDB" id="A0A3N4IYJ0"/>